<sequence>MSLNPARRLPGPPITTRPGLPWLVAIACLLSLPVRAETVAPIEDWRQANETVGRFERGHIDLLRWEAEHLPTPSPEAPAPSASWTLHEAIVAAQRTRPDLLAQPGLNARERAQLQLRQRELALQVERAWLQAIAARHAAATHRQVLEAALAGHELALRMARVGNWPQARQQRESLLLLDAQAQWQLAEHAQRAAVIELWRLTGAEWAPEVLAQRLPADLPAEALPPHDPPTLDALEQTALDNHPLWRWQALEAHRARQAVGDLQPLLTAIRQATAADPTSGRPQPLPGFDRPQRWPHAWDKALQTHLETEALERRIRADVRIAHSAWQTAQRLAQDHAAEAARLHTALEEDMLQRYNGMFKSTWDLLAAARARLQAVNEAQQARLGAALAWAELRAVLDGLPYTGAAPRSTSAAAAAADQGH</sequence>
<evidence type="ECO:0000313" key="2">
    <source>
        <dbReference type="Proteomes" id="UP000295510"/>
    </source>
</evidence>
<dbReference type="Proteomes" id="UP000295510">
    <property type="component" value="Unassembled WGS sequence"/>
</dbReference>
<dbReference type="AlphaFoldDB" id="A0A4R6TZK4"/>
<gene>
    <name evidence="1" type="ORF">DFR43_1202</name>
</gene>
<evidence type="ECO:0008006" key="3">
    <source>
        <dbReference type="Google" id="ProtNLM"/>
    </source>
</evidence>
<reference evidence="1 2" key="1">
    <citation type="submission" date="2019-03" db="EMBL/GenBank/DDBJ databases">
        <title>Genomic Encyclopedia of Type Strains, Phase IV (KMG-IV): sequencing the most valuable type-strain genomes for metagenomic binning, comparative biology and taxonomic classification.</title>
        <authorList>
            <person name="Goeker M."/>
        </authorList>
    </citation>
    <scope>NUCLEOTIDE SEQUENCE [LARGE SCALE GENOMIC DNA]</scope>
    <source>
        <strain evidence="1 2">DSM 19605</strain>
    </source>
</reference>
<comment type="caution">
    <text evidence="1">The sequence shown here is derived from an EMBL/GenBank/DDBJ whole genome shotgun (WGS) entry which is preliminary data.</text>
</comment>
<dbReference type="RefSeq" id="WP_133599210.1">
    <property type="nucleotide sequence ID" value="NZ_SNYL01000020.1"/>
</dbReference>
<organism evidence="1 2">
    <name type="scientific">Tepidicella xavieri</name>
    <dbReference type="NCBI Taxonomy" id="360241"/>
    <lineage>
        <taxon>Bacteria</taxon>
        <taxon>Pseudomonadati</taxon>
        <taxon>Pseudomonadota</taxon>
        <taxon>Betaproteobacteria</taxon>
        <taxon>Burkholderiales</taxon>
        <taxon>Tepidicella</taxon>
    </lineage>
</organism>
<dbReference type="PROSITE" id="PS51257">
    <property type="entry name" value="PROKAR_LIPOPROTEIN"/>
    <property type="match status" value="1"/>
</dbReference>
<protein>
    <recommendedName>
        <fullName evidence="3">Outer membrane protein TolC</fullName>
    </recommendedName>
</protein>
<proteinExistence type="predicted"/>
<dbReference type="Gene3D" id="1.20.1600.10">
    <property type="entry name" value="Outer membrane efflux proteins (OEP)"/>
    <property type="match status" value="1"/>
</dbReference>
<dbReference type="EMBL" id="SNYL01000020">
    <property type="protein sequence ID" value="TDQ38796.1"/>
    <property type="molecule type" value="Genomic_DNA"/>
</dbReference>
<accession>A0A4R6TZK4</accession>
<name>A0A4R6TZK4_9BURK</name>
<dbReference type="SUPFAM" id="SSF56954">
    <property type="entry name" value="Outer membrane efflux proteins (OEP)"/>
    <property type="match status" value="1"/>
</dbReference>
<dbReference type="OrthoDB" id="8554634at2"/>
<evidence type="ECO:0000313" key="1">
    <source>
        <dbReference type="EMBL" id="TDQ38796.1"/>
    </source>
</evidence>
<keyword evidence="2" id="KW-1185">Reference proteome</keyword>